<comment type="caution">
    <text evidence="1">The sequence shown here is derived from an EMBL/GenBank/DDBJ whole genome shotgun (WGS) entry which is preliminary data.</text>
</comment>
<dbReference type="Proteomes" id="UP000475545">
    <property type="component" value="Unassembled WGS sequence"/>
</dbReference>
<keyword evidence="2" id="KW-1185">Reference proteome</keyword>
<organism evidence="1 2">
    <name type="scientific">Gordonia mangrovi</name>
    <dbReference type="NCBI Taxonomy" id="2665643"/>
    <lineage>
        <taxon>Bacteria</taxon>
        <taxon>Bacillati</taxon>
        <taxon>Actinomycetota</taxon>
        <taxon>Actinomycetes</taxon>
        <taxon>Mycobacteriales</taxon>
        <taxon>Gordoniaceae</taxon>
        <taxon>Gordonia</taxon>
    </lineage>
</organism>
<evidence type="ECO:0000313" key="2">
    <source>
        <dbReference type="Proteomes" id="UP000475545"/>
    </source>
</evidence>
<dbReference type="RefSeq" id="WP_160902980.1">
    <property type="nucleotide sequence ID" value="NZ_CP102850.1"/>
</dbReference>
<gene>
    <name evidence="1" type="ORF">GIY30_15725</name>
</gene>
<sequence>MGDLNVDPQVLHEAADGITGIIGGLSGLGVGQTGALGRGFSLLGLSPEEAGKQEVQKNFEEFTERWSWGVRYLVQAANEIAEVLDLSAGRYHIMDEESSDTFKTAWTHLLGNPHLSDEEISERSWGETFADNPINNVMNPDYSGESFDEAFDHFQTNSAVVGAVGDQALANLSPAAAAMGVGDGAHYHSGAAAEASEIVAGSQAPAPGTGD</sequence>
<dbReference type="AlphaFoldDB" id="A0A6L7GUR7"/>
<dbReference type="EMBL" id="WMBR01000004">
    <property type="protein sequence ID" value="MXP22791.1"/>
    <property type="molecule type" value="Genomic_DNA"/>
</dbReference>
<protein>
    <submittedName>
        <fullName evidence="1">Uncharacterized protein</fullName>
    </submittedName>
</protein>
<name>A0A6L7GUR7_9ACTN</name>
<proteinExistence type="predicted"/>
<reference evidence="1 2" key="1">
    <citation type="submission" date="2019-11" db="EMBL/GenBank/DDBJ databases">
        <title>Gordonia sp. nov., a novel actinobacterium isolated from mangrove soil in Hainan.</title>
        <authorList>
            <person name="Huang X."/>
            <person name="Xie Y."/>
            <person name="Chu X."/>
            <person name="Xiao K."/>
        </authorList>
    </citation>
    <scope>NUCLEOTIDE SEQUENCE [LARGE SCALE GENOMIC DNA]</scope>
    <source>
        <strain evidence="1 2">HNM0687</strain>
    </source>
</reference>
<accession>A0A6L7GUR7</accession>
<evidence type="ECO:0000313" key="1">
    <source>
        <dbReference type="EMBL" id="MXP22791.1"/>
    </source>
</evidence>